<accession>A0A7E4ZWA6</accession>
<reference evidence="8" key="1">
    <citation type="journal article" date="2013" name="Genetics">
        <title>The draft genome and transcriptome of Panagrellus redivivus are shaped by the harsh demands of a free-living lifestyle.</title>
        <authorList>
            <person name="Srinivasan J."/>
            <person name="Dillman A.R."/>
            <person name="Macchietto M.G."/>
            <person name="Heikkinen L."/>
            <person name="Lakso M."/>
            <person name="Fracchia K.M."/>
            <person name="Antoshechkin I."/>
            <person name="Mortazavi A."/>
            <person name="Wong G."/>
            <person name="Sternberg P.W."/>
        </authorList>
    </citation>
    <scope>NUCLEOTIDE SEQUENCE [LARGE SCALE GENOMIC DNA]</scope>
    <source>
        <strain evidence="8">MT8872</strain>
    </source>
</reference>
<dbReference type="InterPro" id="IPR002159">
    <property type="entry name" value="CD36_fam"/>
</dbReference>
<dbReference type="GO" id="GO:0016020">
    <property type="term" value="C:membrane"/>
    <property type="evidence" value="ECO:0007669"/>
    <property type="project" value="UniProtKB-SubCell"/>
</dbReference>
<reference evidence="9" key="2">
    <citation type="submission" date="2020-10" db="UniProtKB">
        <authorList>
            <consortium name="WormBaseParasite"/>
        </authorList>
    </citation>
    <scope>IDENTIFICATION</scope>
</reference>
<name>A0A7E4ZWA6_PANRE</name>
<evidence type="ECO:0000256" key="4">
    <source>
        <dbReference type="ARBA" id="ARBA00022989"/>
    </source>
</evidence>
<evidence type="ECO:0000256" key="1">
    <source>
        <dbReference type="ARBA" id="ARBA00004370"/>
    </source>
</evidence>
<dbReference type="Pfam" id="PF01130">
    <property type="entry name" value="CD36"/>
    <property type="match status" value="1"/>
</dbReference>
<keyword evidence="3 7" id="KW-0812">Transmembrane</keyword>
<keyword evidence="4 7" id="KW-1133">Transmembrane helix</keyword>
<organism evidence="8 9">
    <name type="scientific">Panagrellus redivivus</name>
    <name type="common">Microworm</name>
    <dbReference type="NCBI Taxonomy" id="6233"/>
    <lineage>
        <taxon>Eukaryota</taxon>
        <taxon>Metazoa</taxon>
        <taxon>Ecdysozoa</taxon>
        <taxon>Nematoda</taxon>
        <taxon>Chromadorea</taxon>
        <taxon>Rhabditida</taxon>
        <taxon>Tylenchina</taxon>
        <taxon>Panagrolaimomorpha</taxon>
        <taxon>Panagrolaimoidea</taxon>
        <taxon>Panagrolaimidae</taxon>
        <taxon>Panagrellus</taxon>
    </lineage>
</organism>
<evidence type="ECO:0000313" key="9">
    <source>
        <dbReference type="WBParaSite" id="Pan_g21438.t1"/>
    </source>
</evidence>
<dbReference type="AlphaFoldDB" id="A0A7E4ZWA6"/>
<feature type="transmembrane region" description="Helical" evidence="7">
    <location>
        <begin position="323"/>
        <end position="349"/>
    </location>
</feature>
<evidence type="ECO:0000256" key="6">
    <source>
        <dbReference type="ARBA" id="ARBA00023180"/>
    </source>
</evidence>
<dbReference type="PANTHER" id="PTHR11923:SF106">
    <property type="entry name" value="SCAVENGER RECEPTOR (CD36 FAMILY) RELATED"/>
    <property type="match status" value="1"/>
</dbReference>
<dbReference type="WBParaSite" id="Pan_g21438.t1">
    <property type="protein sequence ID" value="Pan_g21438.t1"/>
    <property type="gene ID" value="Pan_g21438"/>
</dbReference>
<keyword evidence="8" id="KW-1185">Reference proteome</keyword>
<sequence length="365" mass="40878">MGISPGISPGGYPRGYPLRIPAYTDPLLDLSKSPLLKYLNEIAGYNVLGFEPPNVDYLGYFPQYNHTADENYVSYTGKDDYHKMGLVKSWANSSSLGWWNSDLANDLDGTSDGTSFGGFVDKEKNSHIRNFQSFIGRILPMDFSHEDSVDNIKSFNYKIDDDMYNTTREVCYGYEVVNELNTTYFPDYAEKNGLNSFGNVAFPPGVIQQINFPGKKKRIPFFVTLSAPHFYNAHETVINTVDGLSPSKELHNLGSWQIQPTVGSTLKATFRMQTSVAVFDSEHFALLNKIRPSLVPAFWLEVNVNLKSYALDYIKMSTKTIPLIVRIVGIVLTALAVVIAVAVCLAVCFRRRKRVPKIKGIVSYA</sequence>
<keyword evidence="5 7" id="KW-0472">Membrane</keyword>
<protein>
    <submittedName>
        <fullName evidence="9">Cell wall protein</fullName>
    </submittedName>
</protein>
<dbReference type="Proteomes" id="UP000492821">
    <property type="component" value="Unassembled WGS sequence"/>
</dbReference>
<evidence type="ECO:0000256" key="2">
    <source>
        <dbReference type="ARBA" id="ARBA00010532"/>
    </source>
</evidence>
<keyword evidence="6" id="KW-0325">Glycoprotein</keyword>
<comment type="subcellular location">
    <subcellularLocation>
        <location evidence="1">Membrane</location>
    </subcellularLocation>
</comment>
<evidence type="ECO:0000313" key="8">
    <source>
        <dbReference type="Proteomes" id="UP000492821"/>
    </source>
</evidence>
<dbReference type="PANTHER" id="PTHR11923">
    <property type="entry name" value="SCAVENGER RECEPTOR CLASS B TYPE-1 SR-B1"/>
    <property type="match status" value="1"/>
</dbReference>
<evidence type="ECO:0000256" key="3">
    <source>
        <dbReference type="ARBA" id="ARBA00022692"/>
    </source>
</evidence>
<evidence type="ECO:0000256" key="5">
    <source>
        <dbReference type="ARBA" id="ARBA00023136"/>
    </source>
</evidence>
<proteinExistence type="inferred from homology"/>
<dbReference type="GO" id="GO:0005737">
    <property type="term" value="C:cytoplasm"/>
    <property type="evidence" value="ECO:0007669"/>
    <property type="project" value="TreeGrafter"/>
</dbReference>
<comment type="similarity">
    <text evidence="2">Belongs to the CD36 family.</text>
</comment>
<evidence type="ECO:0000256" key="7">
    <source>
        <dbReference type="SAM" id="Phobius"/>
    </source>
</evidence>
<dbReference type="GO" id="GO:0005044">
    <property type="term" value="F:scavenger receptor activity"/>
    <property type="evidence" value="ECO:0007669"/>
    <property type="project" value="TreeGrafter"/>
</dbReference>